<organism evidence="2">
    <name type="scientific">candidate division WWE3 bacterium</name>
    <dbReference type="NCBI Taxonomy" id="2053526"/>
    <lineage>
        <taxon>Bacteria</taxon>
        <taxon>Katanobacteria</taxon>
    </lineage>
</organism>
<gene>
    <name evidence="2" type="ORF">ENI09_01835</name>
</gene>
<comment type="caution">
    <text evidence="2">The sequence shown here is derived from an EMBL/GenBank/DDBJ whole genome shotgun (WGS) entry which is preliminary data.</text>
</comment>
<feature type="transmembrane region" description="Helical" evidence="1">
    <location>
        <begin position="21"/>
        <end position="41"/>
    </location>
</feature>
<keyword evidence="1" id="KW-1133">Transmembrane helix</keyword>
<name>A0A7C1NQH3_UNCKA</name>
<protein>
    <submittedName>
        <fullName evidence="2">Uncharacterized protein</fullName>
    </submittedName>
</protein>
<proteinExistence type="predicted"/>
<accession>A0A7C1NQH3</accession>
<dbReference type="EMBL" id="DRHH01000076">
    <property type="protein sequence ID" value="HEB14129.1"/>
    <property type="molecule type" value="Genomic_DNA"/>
</dbReference>
<keyword evidence="1" id="KW-0812">Transmembrane</keyword>
<dbReference type="AlphaFoldDB" id="A0A7C1NQH3"/>
<reference evidence="2" key="1">
    <citation type="journal article" date="2020" name="mSystems">
        <title>Genome- and Community-Level Interaction Insights into Carbon Utilization and Element Cycling Functions of Hydrothermarchaeota in Hydrothermal Sediment.</title>
        <authorList>
            <person name="Zhou Z."/>
            <person name="Liu Y."/>
            <person name="Xu W."/>
            <person name="Pan J."/>
            <person name="Luo Z.H."/>
            <person name="Li M."/>
        </authorList>
    </citation>
    <scope>NUCLEOTIDE SEQUENCE [LARGE SCALE GENOMIC DNA]</scope>
    <source>
        <strain evidence="2">HyVt-365</strain>
    </source>
</reference>
<keyword evidence="1" id="KW-0472">Membrane</keyword>
<dbReference type="Proteomes" id="UP000885744">
    <property type="component" value="Unassembled WGS sequence"/>
</dbReference>
<evidence type="ECO:0000256" key="1">
    <source>
        <dbReference type="SAM" id="Phobius"/>
    </source>
</evidence>
<evidence type="ECO:0000313" key="2">
    <source>
        <dbReference type="EMBL" id="HEB14129.1"/>
    </source>
</evidence>
<sequence length="486" mass="54486">MFRAQRLESPRRKEFPRLRKIVVRLFLFAFVGAGVWGGLYFTSWLGHRSAMKAPIAPDAPPQPITAATPKVPDLFTPFQVLGTIEDGTGSPVEAGPAYQEPPSQTIDGLLTYGQDQPLTKSELAGLIGFLNTDPLAMEEDAYYATFLASENAYHTFAQDEGESLQGYLVRHVAWMDRALKMANPPVEGGLVARRFIILADGVFEDDWDVRGIDYGAHGLLDSDGSWSFIDAYCPKSCGFYNTDLELDTGLLHEWIHAIFHLPDHYGLNYHPQHDQSGVLTGIPEEWQTYLAGGRPDISHGDFAMGGGGFTLRHYSALQLRDRHDRGITHDNDRARRELGFLIRVPRESILDFGSDFAQAKILIYQTQRCPPEHPGSSSGYCKNVGPVPILDGLLNEDGRITIGNLFAGYKTIVPHAEGVLFIKVIDGNEVWFRWMDIRDFNLAYWHGFTNSVRMRMNLASAADDPNQFSWEIKYREVYPKEPTASE</sequence>